<dbReference type="PROSITE" id="PS50021">
    <property type="entry name" value="CH"/>
    <property type="match status" value="2"/>
</dbReference>
<dbReference type="Gene3D" id="1.10.418.10">
    <property type="entry name" value="Calponin-like domain"/>
    <property type="match status" value="2"/>
</dbReference>
<dbReference type="GO" id="GO:0007097">
    <property type="term" value="P:nuclear migration"/>
    <property type="evidence" value="ECO:0007669"/>
    <property type="project" value="TreeGrafter"/>
</dbReference>
<feature type="domain" description="Calponin-homology (CH)" evidence="6">
    <location>
        <begin position="1"/>
        <end position="98"/>
    </location>
</feature>
<dbReference type="Pfam" id="PF00307">
    <property type="entry name" value="CH"/>
    <property type="match status" value="2"/>
</dbReference>
<evidence type="ECO:0000256" key="5">
    <source>
        <dbReference type="ARBA" id="ARBA00023136"/>
    </source>
</evidence>
<dbReference type="PANTHER" id="PTHR47535:SF9">
    <property type="entry name" value="CALPONIN-HOMOLOGY (CH) DOMAIN-CONTAINING PROTEIN"/>
    <property type="match status" value="1"/>
</dbReference>
<keyword evidence="2" id="KW-0812">Transmembrane</keyword>
<dbReference type="GO" id="GO:0034993">
    <property type="term" value="C:meiotic nuclear membrane microtubule tethering complex"/>
    <property type="evidence" value="ECO:0007669"/>
    <property type="project" value="TreeGrafter"/>
</dbReference>
<keyword evidence="5" id="KW-0472">Membrane</keyword>
<evidence type="ECO:0000256" key="2">
    <source>
        <dbReference type="ARBA" id="ARBA00022692"/>
    </source>
</evidence>
<sequence>MNVYLSRREPPAEVHNLCRDLQDGRLLMMLLEELTGCKLLYRFRPASHRIFRLNNISKAIAFLDDRHVKLLGIDASAVADGVVSVVLHLIWNIILHFQVKEMTGGLRRRLSSSLTSLTPDNELTESLPNTNKANCHKYHGKTIRSLLQWVQRCTAKFGVEVFDFGRSWRSGLAFLALIKSLNPDSVDLRRCLTKEPEENLEQAFRIAQQSLDIPPLLEPKDVTCSYPDEKSIITYVSLFLRHCPDMVVVRKYLDLSAAASSPQISKFRSLETLADTEEAQPVFSRLETSHELLLWKRWARHSSNNCKSSSGQQPPSPLDATVANPEICSWLNRSQDRGYTQTKANEIRFSLSSEEGIYSLNRLDSDEEDAYSYILDLNEDVSKIQAQRKVPRVKEECEESSPISDKQRGGFFANARANNTSGNYELRQEVIGTDIESKRHGSNGGMNVPRTTELQASAMTLKRKLAATSNEPNGIELHILLFLWMLLYCYFIGHETLALCTAVYNLNIWATFGCSKEDTEGCYNACYSCSCAVRGCGLGTPPCS</sequence>
<keyword evidence="8" id="KW-1185">Reference proteome</keyword>
<dbReference type="InterPro" id="IPR052403">
    <property type="entry name" value="LINC-complex_assoc"/>
</dbReference>
<dbReference type="EMBL" id="OZ035839">
    <property type="protein sequence ID" value="CAL1586098.1"/>
    <property type="molecule type" value="Genomic_DNA"/>
</dbReference>
<dbReference type="GO" id="GO:0005737">
    <property type="term" value="C:cytoplasm"/>
    <property type="evidence" value="ECO:0007669"/>
    <property type="project" value="TreeGrafter"/>
</dbReference>
<reference evidence="7 8" key="1">
    <citation type="submission" date="2024-04" db="EMBL/GenBank/DDBJ databases">
        <authorList>
            <person name="Waldvogel A.-M."/>
            <person name="Schoenle A."/>
        </authorList>
    </citation>
    <scope>NUCLEOTIDE SEQUENCE [LARGE SCALE GENOMIC DNA]</scope>
</reference>
<dbReference type="PANTHER" id="PTHR47535">
    <property type="entry name" value="MUSCLE-SPECIFIC PROTEIN 300 KDA, ISOFORM G"/>
    <property type="match status" value="1"/>
</dbReference>
<evidence type="ECO:0000256" key="1">
    <source>
        <dbReference type="ARBA" id="ARBA00004370"/>
    </source>
</evidence>
<evidence type="ECO:0000256" key="4">
    <source>
        <dbReference type="ARBA" id="ARBA00022989"/>
    </source>
</evidence>
<evidence type="ECO:0000256" key="3">
    <source>
        <dbReference type="ARBA" id="ARBA00022737"/>
    </source>
</evidence>
<accession>A0AAV2KB72</accession>
<protein>
    <recommendedName>
        <fullName evidence="6">Calponin-homology (CH) domain-containing protein</fullName>
    </recommendedName>
</protein>
<evidence type="ECO:0000313" key="8">
    <source>
        <dbReference type="Proteomes" id="UP001497482"/>
    </source>
</evidence>
<gene>
    <name evidence="7" type="ORF">KC01_LOCUS16236</name>
</gene>
<feature type="domain" description="Calponin-homology (CH)" evidence="6">
    <location>
        <begin position="140"/>
        <end position="244"/>
    </location>
</feature>
<proteinExistence type="predicted"/>
<dbReference type="InterPro" id="IPR001715">
    <property type="entry name" value="CH_dom"/>
</dbReference>
<evidence type="ECO:0000259" key="6">
    <source>
        <dbReference type="PROSITE" id="PS50021"/>
    </source>
</evidence>
<comment type="subcellular location">
    <subcellularLocation>
        <location evidence="1">Membrane</location>
    </subcellularLocation>
</comment>
<dbReference type="Proteomes" id="UP001497482">
    <property type="component" value="Chromosome 17"/>
</dbReference>
<evidence type="ECO:0000313" key="7">
    <source>
        <dbReference type="EMBL" id="CAL1586098.1"/>
    </source>
</evidence>
<organism evidence="7 8">
    <name type="scientific">Knipowitschia caucasica</name>
    <name type="common">Caucasian dwarf goby</name>
    <name type="synonym">Pomatoschistus caucasicus</name>
    <dbReference type="NCBI Taxonomy" id="637954"/>
    <lineage>
        <taxon>Eukaryota</taxon>
        <taxon>Metazoa</taxon>
        <taxon>Chordata</taxon>
        <taxon>Craniata</taxon>
        <taxon>Vertebrata</taxon>
        <taxon>Euteleostomi</taxon>
        <taxon>Actinopterygii</taxon>
        <taxon>Neopterygii</taxon>
        <taxon>Teleostei</taxon>
        <taxon>Neoteleostei</taxon>
        <taxon>Acanthomorphata</taxon>
        <taxon>Gobiaria</taxon>
        <taxon>Gobiiformes</taxon>
        <taxon>Gobioidei</taxon>
        <taxon>Gobiidae</taxon>
        <taxon>Gobiinae</taxon>
        <taxon>Knipowitschia</taxon>
    </lineage>
</organism>
<dbReference type="GO" id="GO:0051015">
    <property type="term" value="F:actin filament binding"/>
    <property type="evidence" value="ECO:0007669"/>
    <property type="project" value="TreeGrafter"/>
</dbReference>
<keyword evidence="3" id="KW-0677">Repeat</keyword>
<dbReference type="SUPFAM" id="SSF47576">
    <property type="entry name" value="Calponin-homology domain, CH-domain"/>
    <property type="match status" value="1"/>
</dbReference>
<dbReference type="FunFam" id="1.10.418.10:FF:000057">
    <property type="entry name" value="Calmin"/>
    <property type="match status" value="1"/>
</dbReference>
<dbReference type="AlphaFoldDB" id="A0AAV2KB72"/>
<dbReference type="InterPro" id="IPR036872">
    <property type="entry name" value="CH_dom_sf"/>
</dbReference>
<dbReference type="SMART" id="SM00033">
    <property type="entry name" value="CH"/>
    <property type="match status" value="2"/>
</dbReference>
<name>A0AAV2KB72_KNICA</name>
<keyword evidence="4" id="KW-1133">Transmembrane helix</keyword>
<dbReference type="GO" id="GO:0005640">
    <property type="term" value="C:nuclear outer membrane"/>
    <property type="evidence" value="ECO:0007669"/>
    <property type="project" value="TreeGrafter"/>
</dbReference>